<feature type="domain" description="CCT" evidence="5">
    <location>
        <begin position="326"/>
        <end position="368"/>
    </location>
</feature>
<dbReference type="PANTHER" id="PTHR31874:SF10">
    <property type="entry name" value="PROTEIN CHLOROPLAST IMPORT APPARATUS 2"/>
    <property type="match status" value="1"/>
</dbReference>
<dbReference type="PROSITE" id="PS51017">
    <property type="entry name" value="CCT"/>
    <property type="match status" value="1"/>
</dbReference>
<feature type="region of interest" description="Disordered" evidence="4">
    <location>
        <begin position="28"/>
        <end position="60"/>
    </location>
</feature>
<sequence length="377" mass="41881">MSSCLSGGGRAYRLDIDIIKSPINSWISNSSSPSSTLSESSNSPLRISTRKTRTPRKRPNQTYNEAAAILSTAYPKIFPKNPCKFTKSHKCTFPFEPSELLMPSILEKRNVPPKGFNREIVSSGNSNSTENFDEFGDDFDAESILDEEIEEGIDSIMGNLSMENNESIQDFNPYACYGYPVGLGFDVGNGMRKESKAMRNVDEGDWWRFPSVNVVDITRKVAKISVEKKMKKKVEKKSSELSKGNSFSTIEPNYKDSLGSKGSSEESISQTNGGMLLKLNYDDVLEAWADRSSPFSGDGPVAESAGNGVQARLAQIDLFSKDGGATEAVVLRHKDKRRTRVISKKIRYQVRKVNHDQRPRMKGGVSKTPNSIDDEQE</sequence>
<proteinExistence type="predicted"/>
<dbReference type="GO" id="GO:0006355">
    <property type="term" value="P:regulation of DNA-templated transcription"/>
    <property type="evidence" value="ECO:0007669"/>
    <property type="project" value="TreeGrafter"/>
</dbReference>
<evidence type="ECO:0000256" key="2">
    <source>
        <dbReference type="ARBA" id="ARBA00023242"/>
    </source>
</evidence>
<protein>
    <recommendedName>
        <fullName evidence="5">CCT domain-containing protein</fullName>
    </recommendedName>
</protein>
<dbReference type="InterPro" id="IPR010402">
    <property type="entry name" value="CCT_domain"/>
</dbReference>
<dbReference type="GO" id="GO:0005634">
    <property type="term" value="C:nucleus"/>
    <property type="evidence" value="ECO:0007669"/>
    <property type="project" value="UniProtKB-SubCell"/>
</dbReference>
<feature type="compositionally biased region" description="Basic residues" evidence="4">
    <location>
        <begin position="48"/>
        <end position="59"/>
    </location>
</feature>
<gene>
    <name evidence="6" type="ORF">BUALT_Bualt11G0081600</name>
</gene>
<feature type="compositionally biased region" description="Low complexity" evidence="4">
    <location>
        <begin position="28"/>
        <end position="44"/>
    </location>
</feature>
<feature type="region of interest" description="Disordered" evidence="4">
    <location>
        <begin position="353"/>
        <end position="377"/>
    </location>
</feature>
<accession>A0AAV6WTT4</accession>
<comment type="caution">
    <text evidence="6">The sequence shown here is derived from an EMBL/GenBank/DDBJ whole genome shotgun (WGS) entry which is preliminary data.</text>
</comment>
<keyword evidence="7" id="KW-1185">Reference proteome</keyword>
<feature type="region of interest" description="Disordered" evidence="4">
    <location>
        <begin position="235"/>
        <end position="269"/>
    </location>
</feature>
<organism evidence="6 7">
    <name type="scientific">Buddleja alternifolia</name>
    <dbReference type="NCBI Taxonomy" id="168488"/>
    <lineage>
        <taxon>Eukaryota</taxon>
        <taxon>Viridiplantae</taxon>
        <taxon>Streptophyta</taxon>
        <taxon>Embryophyta</taxon>
        <taxon>Tracheophyta</taxon>
        <taxon>Spermatophyta</taxon>
        <taxon>Magnoliopsida</taxon>
        <taxon>eudicotyledons</taxon>
        <taxon>Gunneridae</taxon>
        <taxon>Pentapetalae</taxon>
        <taxon>asterids</taxon>
        <taxon>lamiids</taxon>
        <taxon>Lamiales</taxon>
        <taxon>Scrophulariaceae</taxon>
        <taxon>Buddlejeae</taxon>
        <taxon>Buddleja</taxon>
    </lineage>
</organism>
<dbReference type="AlphaFoldDB" id="A0AAV6WTT4"/>
<reference evidence="6" key="1">
    <citation type="submission" date="2019-10" db="EMBL/GenBank/DDBJ databases">
        <authorList>
            <person name="Zhang R."/>
            <person name="Pan Y."/>
            <person name="Wang J."/>
            <person name="Ma R."/>
            <person name="Yu S."/>
        </authorList>
    </citation>
    <scope>NUCLEOTIDE SEQUENCE</scope>
    <source>
        <strain evidence="6">LA-IB0</strain>
        <tissue evidence="6">Leaf</tissue>
    </source>
</reference>
<evidence type="ECO:0000256" key="3">
    <source>
        <dbReference type="PROSITE-ProRule" id="PRU00357"/>
    </source>
</evidence>
<feature type="compositionally biased region" description="Polar residues" evidence="4">
    <location>
        <begin position="260"/>
        <end position="269"/>
    </location>
</feature>
<dbReference type="EMBL" id="WHWC01000011">
    <property type="protein sequence ID" value="KAG8373971.1"/>
    <property type="molecule type" value="Genomic_DNA"/>
</dbReference>
<comment type="subcellular location">
    <subcellularLocation>
        <location evidence="1 3">Nucleus</location>
    </subcellularLocation>
</comment>
<dbReference type="PANTHER" id="PTHR31874">
    <property type="entry name" value="CCT MOTIF FAMILY PROTEIN, EXPRESSED"/>
    <property type="match status" value="1"/>
</dbReference>
<evidence type="ECO:0000256" key="1">
    <source>
        <dbReference type="ARBA" id="ARBA00004123"/>
    </source>
</evidence>
<name>A0AAV6WTT4_9LAMI</name>
<evidence type="ECO:0000256" key="4">
    <source>
        <dbReference type="SAM" id="MobiDB-lite"/>
    </source>
</evidence>
<keyword evidence="2 3" id="KW-0539">Nucleus</keyword>
<dbReference type="Proteomes" id="UP000826271">
    <property type="component" value="Unassembled WGS sequence"/>
</dbReference>
<evidence type="ECO:0000313" key="6">
    <source>
        <dbReference type="EMBL" id="KAG8373971.1"/>
    </source>
</evidence>
<evidence type="ECO:0000313" key="7">
    <source>
        <dbReference type="Proteomes" id="UP000826271"/>
    </source>
</evidence>
<evidence type="ECO:0000259" key="5">
    <source>
        <dbReference type="PROSITE" id="PS51017"/>
    </source>
</evidence>
<dbReference type="Pfam" id="PF06203">
    <property type="entry name" value="CCT"/>
    <property type="match status" value="1"/>
</dbReference>
<dbReference type="InterPro" id="IPR052453">
    <property type="entry name" value="CONSTANS-like_ZF"/>
</dbReference>